<dbReference type="AlphaFoldDB" id="A0A6J7HNN5"/>
<dbReference type="InterPro" id="IPR001173">
    <property type="entry name" value="Glyco_trans_2-like"/>
</dbReference>
<keyword evidence="2" id="KW-0812">Transmembrane</keyword>
<proteinExistence type="predicted"/>
<accession>A0A6J7HNN5</accession>
<protein>
    <submittedName>
        <fullName evidence="4">Unannotated protein</fullName>
    </submittedName>
</protein>
<evidence type="ECO:0000256" key="1">
    <source>
        <dbReference type="SAM" id="MobiDB-lite"/>
    </source>
</evidence>
<feature type="region of interest" description="Disordered" evidence="1">
    <location>
        <begin position="349"/>
        <end position="372"/>
    </location>
</feature>
<dbReference type="InterPro" id="IPR050834">
    <property type="entry name" value="Glycosyltransf_2"/>
</dbReference>
<name>A0A6J7HNN5_9ZZZZ</name>
<evidence type="ECO:0000259" key="3">
    <source>
        <dbReference type="Pfam" id="PF00535"/>
    </source>
</evidence>
<dbReference type="Pfam" id="PF00535">
    <property type="entry name" value="Glycos_transf_2"/>
    <property type="match status" value="1"/>
</dbReference>
<evidence type="ECO:0000313" key="4">
    <source>
        <dbReference type="EMBL" id="CAB4921062.1"/>
    </source>
</evidence>
<keyword evidence="2" id="KW-0472">Membrane</keyword>
<dbReference type="PANTHER" id="PTHR43685">
    <property type="entry name" value="GLYCOSYLTRANSFERASE"/>
    <property type="match status" value="1"/>
</dbReference>
<organism evidence="4">
    <name type="scientific">freshwater metagenome</name>
    <dbReference type="NCBI Taxonomy" id="449393"/>
    <lineage>
        <taxon>unclassified sequences</taxon>
        <taxon>metagenomes</taxon>
        <taxon>ecological metagenomes</taxon>
    </lineage>
</organism>
<feature type="transmembrane region" description="Helical" evidence="2">
    <location>
        <begin position="315"/>
        <end position="338"/>
    </location>
</feature>
<keyword evidence="2" id="KW-1133">Transmembrane helix</keyword>
<evidence type="ECO:0000256" key="2">
    <source>
        <dbReference type="SAM" id="Phobius"/>
    </source>
</evidence>
<dbReference type="SUPFAM" id="SSF53448">
    <property type="entry name" value="Nucleotide-diphospho-sugar transferases"/>
    <property type="match status" value="1"/>
</dbReference>
<dbReference type="InterPro" id="IPR029044">
    <property type="entry name" value="Nucleotide-diphossugar_trans"/>
</dbReference>
<dbReference type="Gene3D" id="3.90.550.10">
    <property type="entry name" value="Spore Coat Polysaccharide Biosynthesis Protein SpsA, Chain A"/>
    <property type="match status" value="1"/>
</dbReference>
<dbReference type="EMBL" id="CAFBMK010000106">
    <property type="protein sequence ID" value="CAB4921062.1"/>
    <property type="molecule type" value="Genomic_DNA"/>
</dbReference>
<gene>
    <name evidence="4" type="ORF">UFOPK3564_01836</name>
</gene>
<feature type="domain" description="Glycosyltransferase 2-like" evidence="3">
    <location>
        <begin position="23"/>
        <end position="141"/>
    </location>
</feature>
<sequence length="372" mass="38909">MRLTPTLQQPDAAVGPTGDVDVSVLVPVLDEAAGIAEAAEAMLAQDVDGVVEFLFVDGGSTDGSVAILERLADRDPRVRVLENPGRTVPRGLNVGLRAARGRYVARMDAHTVYAPDYLRHGVERLAAGDVDWVSGPPVPVGRGRWSSLVSVALGSGLGRGASDKWGAEDGTGAPEELELTTSVFAGVWRRGTLDALGGWDAEWDVNEDSEMAARLLADGGRLVSRTEMAAGYTPRDSLRGLARQYGAYGRFRAKTFVRHPTSAGPLRVATALLPVVLASSALPGRPGRGARGATGAYALLLAGQAARTAPRPSQVAPLAAVLGTMHVAFAAGFLRGLVVHGPRRRALRASAPRPIVRPAGPRHAGTDRELAA</sequence>
<dbReference type="PANTHER" id="PTHR43685:SF2">
    <property type="entry name" value="GLYCOSYLTRANSFERASE 2-LIKE DOMAIN-CONTAINING PROTEIN"/>
    <property type="match status" value="1"/>
</dbReference>
<reference evidence="4" key="1">
    <citation type="submission" date="2020-05" db="EMBL/GenBank/DDBJ databases">
        <authorList>
            <person name="Chiriac C."/>
            <person name="Salcher M."/>
            <person name="Ghai R."/>
            <person name="Kavagutti S V."/>
        </authorList>
    </citation>
    <scope>NUCLEOTIDE SEQUENCE</scope>
</reference>